<feature type="transmembrane region" description="Helical" evidence="9">
    <location>
        <begin position="47"/>
        <end position="67"/>
    </location>
</feature>
<evidence type="ECO:0000256" key="7">
    <source>
        <dbReference type="ARBA" id="ARBA00023065"/>
    </source>
</evidence>
<dbReference type="GO" id="GO:0005886">
    <property type="term" value="C:plasma membrane"/>
    <property type="evidence" value="ECO:0007669"/>
    <property type="project" value="TreeGrafter"/>
</dbReference>
<feature type="transmembrane region" description="Helical" evidence="9">
    <location>
        <begin position="116"/>
        <end position="139"/>
    </location>
</feature>
<feature type="transmembrane region" description="Helical" evidence="9">
    <location>
        <begin position="159"/>
        <end position="190"/>
    </location>
</feature>
<keyword evidence="6 9" id="KW-1133">Transmembrane helix</keyword>
<keyword evidence="5" id="KW-0460">Magnesium</keyword>
<evidence type="ECO:0000256" key="3">
    <source>
        <dbReference type="ARBA" id="ARBA00022448"/>
    </source>
</evidence>
<evidence type="ECO:0000256" key="9">
    <source>
        <dbReference type="SAM" id="Phobius"/>
    </source>
</evidence>
<feature type="transmembrane region" description="Helical" evidence="9">
    <location>
        <begin position="228"/>
        <end position="250"/>
    </location>
</feature>
<comment type="similarity">
    <text evidence="2">Belongs to the SLC41A transporter family.</text>
</comment>
<evidence type="ECO:0000313" key="12">
    <source>
        <dbReference type="Proteomes" id="UP001292079"/>
    </source>
</evidence>
<sequence length="519" mass="57403">MKNVSRAKNAVFAPWSKSEQFQKCSHCLNTYFTMSSSRNISYVAREIFPACLLAGIGMVVAGCYVDMLQSSGTLTSKGESIFEIIPPILGLKGNLEVALSSRLATMVHFRRKFSELSFWLFATTLAFILVFAVFASMIIPLMIITVHKLSSVSYFSVDLVHLICISSLTCICATCFISAIVYAIVYTCVFCGANPDNLAPPAAAALGDLVTVWIMSHVNYYFITRPTLTIAVSICMISVVLMLSIFYLLYHSNISIPTDLRNLIITPSTFKETAVPLTLAIIMSSICGNISTRFLKAWPIVARLQVPINGVGGIFASMLISRMTTRLHSITCSKNFPSKQSFFSPSTTPVVTVEKAIPDITKFLPIDNLYVPTQTFETTRSCKKLREIRVDVSQVSKLIRFLCVPLHFILIVISVTVSHYLKQDNSSMTATSLLTFDLLIPYLSAGFMQICILLIFAKWIVIKLWKRLHLIKQLDSLGNSVSLASLDFSAIAVTTGLGDLIGTILFILFLSITKWIINS</sequence>
<comment type="caution">
    <text evidence="11">The sequence shown here is derived from an EMBL/GenBank/DDBJ whole genome shotgun (WGS) entry which is preliminary data.</text>
</comment>
<dbReference type="PANTHER" id="PTHR16228">
    <property type="entry name" value="DIVALENT CATION TRANSPORTER SOLUTE CARRIER FAMILY 41"/>
    <property type="match status" value="1"/>
</dbReference>
<accession>A0AAE1ZBH4</accession>
<feature type="transmembrane region" description="Helical" evidence="9">
    <location>
        <begin position="398"/>
        <end position="420"/>
    </location>
</feature>
<evidence type="ECO:0000256" key="8">
    <source>
        <dbReference type="ARBA" id="ARBA00023136"/>
    </source>
</evidence>
<protein>
    <recommendedName>
        <fullName evidence="10">SLC41A/MgtE integral membrane domain-containing protein</fullName>
    </recommendedName>
</protein>
<reference evidence="11" key="2">
    <citation type="journal article" date="2023" name="Infect Dis Poverty">
        <title>Chromosome-scale genome of the human blood fluke Schistosoma mekongi and its implications for public health.</title>
        <authorList>
            <person name="Zhou M."/>
            <person name="Xu L."/>
            <person name="Xu D."/>
            <person name="Chen W."/>
            <person name="Khan J."/>
            <person name="Hu Y."/>
            <person name="Huang H."/>
            <person name="Wei H."/>
            <person name="Zhang Y."/>
            <person name="Chusongsang P."/>
            <person name="Tanasarnprasert K."/>
            <person name="Hu X."/>
            <person name="Limpanont Y."/>
            <person name="Lv Z."/>
        </authorList>
    </citation>
    <scope>NUCLEOTIDE SEQUENCE</scope>
    <source>
        <strain evidence="11">LV_2022a</strain>
    </source>
</reference>
<dbReference type="Pfam" id="PF01769">
    <property type="entry name" value="MgtE"/>
    <property type="match status" value="1"/>
</dbReference>
<evidence type="ECO:0000256" key="1">
    <source>
        <dbReference type="ARBA" id="ARBA00004141"/>
    </source>
</evidence>
<dbReference type="PANTHER" id="PTHR16228:SF7">
    <property type="entry name" value="SLC41A_MGTE INTEGRAL MEMBRANE DOMAIN-CONTAINING PROTEIN"/>
    <property type="match status" value="1"/>
</dbReference>
<evidence type="ECO:0000259" key="10">
    <source>
        <dbReference type="Pfam" id="PF01769"/>
    </source>
</evidence>
<dbReference type="InterPro" id="IPR006667">
    <property type="entry name" value="SLC41_membr_dom"/>
</dbReference>
<dbReference type="GO" id="GO:0008324">
    <property type="term" value="F:monoatomic cation transmembrane transporter activity"/>
    <property type="evidence" value="ECO:0007669"/>
    <property type="project" value="InterPro"/>
</dbReference>
<organism evidence="11 12">
    <name type="scientific">Schistosoma mekongi</name>
    <name type="common">Parasitic worm</name>
    <dbReference type="NCBI Taxonomy" id="38744"/>
    <lineage>
        <taxon>Eukaryota</taxon>
        <taxon>Metazoa</taxon>
        <taxon>Spiralia</taxon>
        <taxon>Lophotrochozoa</taxon>
        <taxon>Platyhelminthes</taxon>
        <taxon>Trematoda</taxon>
        <taxon>Digenea</taxon>
        <taxon>Strigeidida</taxon>
        <taxon>Schistosomatoidea</taxon>
        <taxon>Schistosomatidae</taxon>
        <taxon>Schistosoma</taxon>
    </lineage>
</organism>
<feature type="domain" description="SLC41A/MgtE integral membrane" evidence="10">
    <location>
        <begin position="85"/>
        <end position="215"/>
    </location>
</feature>
<evidence type="ECO:0000256" key="4">
    <source>
        <dbReference type="ARBA" id="ARBA00022692"/>
    </source>
</evidence>
<comment type="subcellular location">
    <subcellularLocation>
        <location evidence="1">Membrane</location>
        <topology evidence="1">Multi-pass membrane protein</topology>
    </subcellularLocation>
</comment>
<evidence type="ECO:0000256" key="6">
    <source>
        <dbReference type="ARBA" id="ARBA00022989"/>
    </source>
</evidence>
<reference evidence="11" key="1">
    <citation type="submission" date="2022-04" db="EMBL/GenBank/DDBJ databases">
        <authorList>
            <person name="Xu L."/>
            <person name="Lv Z."/>
        </authorList>
    </citation>
    <scope>NUCLEOTIDE SEQUENCE</scope>
    <source>
        <strain evidence="11">LV_2022a</strain>
    </source>
</reference>
<dbReference type="EMBL" id="JALJAT010000004">
    <property type="protein sequence ID" value="KAK4470730.1"/>
    <property type="molecule type" value="Genomic_DNA"/>
</dbReference>
<name>A0AAE1ZBH4_SCHME</name>
<keyword evidence="3" id="KW-0813">Transport</keyword>
<feature type="transmembrane region" description="Helical" evidence="9">
    <location>
        <begin position="270"/>
        <end position="291"/>
    </location>
</feature>
<keyword evidence="8 9" id="KW-0472">Membrane</keyword>
<keyword evidence="12" id="KW-1185">Reference proteome</keyword>
<dbReference type="SUPFAM" id="SSF161093">
    <property type="entry name" value="MgtE membrane domain-like"/>
    <property type="match status" value="1"/>
</dbReference>
<feature type="transmembrane region" description="Helical" evidence="9">
    <location>
        <begin position="202"/>
        <end position="222"/>
    </location>
</feature>
<keyword evidence="7" id="KW-0406">Ion transport</keyword>
<dbReference type="InterPro" id="IPR045349">
    <property type="entry name" value="SLC41A1-3"/>
</dbReference>
<proteinExistence type="inferred from homology"/>
<dbReference type="Proteomes" id="UP001292079">
    <property type="component" value="Unassembled WGS sequence"/>
</dbReference>
<evidence type="ECO:0000313" key="11">
    <source>
        <dbReference type="EMBL" id="KAK4470730.1"/>
    </source>
</evidence>
<dbReference type="Gene3D" id="1.10.357.20">
    <property type="entry name" value="SLC41 divalent cation transporters, integral membrane domain"/>
    <property type="match status" value="1"/>
</dbReference>
<dbReference type="InterPro" id="IPR036739">
    <property type="entry name" value="SLC41_membr_dom_sf"/>
</dbReference>
<evidence type="ECO:0000256" key="2">
    <source>
        <dbReference type="ARBA" id="ARBA00009749"/>
    </source>
</evidence>
<feature type="transmembrane region" description="Helical" evidence="9">
    <location>
        <begin position="440"/>
        <end position="462"/>
    </location>
</feature>
<gene>
    <name evidence="11" type="ORF">MN116_006256</name>
</gene>
<keyword evidence="4 9" id="KW-0812">Transmembrane</keyword>
<dbReference type="AlphaFoldDB" id="A0AAE1ZBH4"/>
<evidence type="ECO:0000256" key="5">
    <source>
        <dbReference type="ARBA" id="ARBA00022842"/>
    </source>
</evidence>